<dbReference type="Proteomes" id="UP001458880">
    <property type="component" value="Unassembled WGS sequence"/>
</dbReference>
<feature type="region of interest" description="Disordered" evidence="1">
    <location>
        <begin position="73"/>
        <end position="104"/>
    </location>
</feature>
<proteinExistence type="predicted"/>
<name>A0AAW1L7T5_POPJA</name>
<sequence>MWRPFAECVSDRDVHSDDESGARKRRPFAECVSDRDVHSDDESGARKRKYLSQDAKQILLNIYNTLMEENNEGQTKNIQRTSQLTKVPMEENNEGQTKNIQRTSQLTKVPIGTIYKTIKNNAEPRKAPQLWKVRGCRKCGTNT</sequence>
<dbReference type="EMBL" id="JASPKY010000156">
    <property type="protein sequence ID" value="KAK9729896.1"/>
    <property type="molecule type" value="Genomic_DNA"/>
</dbReference>
<evidence type="ECO:0000256" key="1">
    <source>
        <dbReference type="SAM" id="MobiDB-lite"/>
    </source>
</evidence>
<protein>
    <submittedName>
        <fullName evidence="2">Uncharacterized protein</fullName>
    </submittedName>
</protein>
<reference evidence="2 3" key="1">
    <citation type="journal article" date="2024" name="BMC Genomics">
        <title>De novo assembly and annotation of Popillia japonica's genome with initial clues to its potential as an invasive pest.</title>
        <authorList>
            <person name="Cucini C."/>
            <person name="Boschi S."/>
            <person name="Funari R."/>
            <person name="Cardaioli E."/>
            <person name="Iannotti N."/>
            <person name="Marturano G."/>
            <person name="Paoli F."/>
            <person name="Bruttini M."/>
            <person name="Carapelli A."/>
            <person name="Frati F."/>
            <person name="Nardi F."/>
        </authorList>
    </citation>
    <scope>NUCLEOTIDE SEQUENCE [LARGE SCALE GENOMIC DNA]</scope>
    <source>
        <strain evidence="2">DMR45628</strain>
    </source>
</reference>
<feature type="compositionally biased region" description="Polar residues" evidence="1">
    <location>
        <begin position="94"/>
        <end position="104"/>
    </location>
</feature>
<comment type="caution">
    <text evidence="2">The sequence shown here is derived from an EMBL/GenBank/DDBJ whole genome shotgun (WGS) entry which is preliminary data.</text>
</comment>
<gene>
    <name evidence="2" type="ORF">QE152_g15709</name>
</gene>
<keyword evidence="3" id="KW-1185">Reference proteome</keyword>
<feature type="region of interest" description="Disordered" evidence="1">
    <location>
        <begin position="1"/>
        <end position="27"/>
    </location>
</feature>
<accession>A0AAW1L7T5</accession>
<feature type="compositionally biased region" description="Polar residues" evidence="1">
    <location>
        <begin position="73"/>
        <end position="85"/>
    </location>
</feature>
<evidence type="ECO:0000313" key="3">
    <source>
        <dbReference type="Proteomes" id="UP001458880"/>
    </source>
</evidence>
<dbReference type="AlphaFoldDB" id="A0AAW1L7T5"/>
<evidence type="ECO:0000313" key="2">
    <source>
        <dbReference type="EMBL" id="KAK9729896.1"/>
    </source>
</evidence>
<feature type="compositionally biased region" description="Basic and acidic residues" evidence="1">
    <location>
        <begin position="9"/>
        <end position="22"/>
    </location>
</feature>
<organism evidence="2 3">
    <name type="scientific">Popillia japonica</name>
    <name type="common">Japanese beetle</name>
    <dbReference type="NCBI Taxonomy" id="7064"/>
    <lineage>
        <taxon>Eukaryota</taxon>
        <taxon>Metazoa</taxon>
        <taxon>Ecdysozoa</taxon>
        <taxon>Arthropoda</taxon>
        <taxon>Hexapoda</taxon>
        <taxon>Insecta</taxon>
        <taxon>Pterygota</taxon>
        <taxon>Neoptera</taxon>
        <taxon>Endopterygota</taxon>
        <taxon>Coleoptera</taxon>
        <taxon>Polyphaga</taxon>
        <taxon>Scarabaeiformia</taxon>
        <taxon>Scarabaeidae</taxon>
        <taxon>Rutelinae</taxon>
        <taxon>Popillia</taxon>
    </lineage>
</organism>